<comment type="subcellular location">
    <subcellularLocation>
        <location evidence="1">Cell inner membrane</location>
        <topology evidence="1">Single-pass membrane protein</topology>
    </subcellularLocation>
</comment>
<dbReference type="Pfam" id="PF07963">
    <property type="entry name" value="N_methyl"/>
    <property type="match status" value="1"/>
</dbReference>
<keyword evidence="4" id="KW-0488">Methylation</keyword>
<comment type="similarity">
    <text evidence="9">Belongs to the GSP H family.</text>
</comment>
<keyword evidence="8" id="KW-0472">Membrane</keyword>
<evidence type="ECO:0000313" key="11">
    <source>
        <dbReference type="EMBL" id="BBU67909.1"/>
    </source>
</evidence>
<dbReference type="OrthoDB" id="8902346at2"/>
<evidence type="ECO:0000256" key="6">
    <source>
        <dbReference type="ARBA" id="ARBA00022692"/>
    </source>
</evidence>
<evidence type="ECO:0000256" key="7">
    <source>
        <dbReference type="ARBA" id="ARBA00022989"/>
    </source>
</evidence>
<dbReference type="Gene3D" id="3.55.40.10">
    <property type="entry name" value="minor pseudopilin epsh domain"/>
    <property type="match status" value="1"/>
</dbReference>
<keyword evidence="6" id="KW-0812">Transmembrane</keyword>
<sequence length="178" mass="19082">MIRHPADQAGVTLIEVMIGLVLLVIVGLIALPSFTEYLERQRLKAAAESLAASLNLARAEALTQQQFMYVQLAGQGADQWCYAVSKEAKCDCFSNACEAVQRADSKALPGIQLGSASRSVFRFNWKNGSATGANGTASFVGRQTGQQLCVVLSNLGRVRIITSKTKPVAGYPQDATCR</sequence>
<gene>
    <name evidence="11" type="ORF">ICHIAU1_01920</name>
</gene>
<dbReference type="RefSeq" id="WP_162049132.1">
    <property type="nucleotide sequence ID" value="NZ_AP019011.1"/>
</dbReference>
<dbReference type="InterPro" id="IPR012902">
    <property type="entry name" value="N_methyl_site"/>
</dbReference>
<dbReference type="GO" id="GO:0015628">
    <property type="term" value="P:protein secretion by the type II secretion system"/>
    <property type="evidence" value="ECO:0007669"/>
    <property type="project" value="InterPro"/>
</dbReference>
<accession>A0A679HYY1</accession>
<dbReference type="PROSITE" id="PS00409">
    <property type="entry name" value="PROKAR_NTER_METHYL"/>
    <property type="match status" value="1"/>
</dbReference>
<dbReference type="Proteomes" id="UP000463961">
    <property type="component" value="Chromosome"/>
</dbReference>
<evidence type="ECO:0000256" key="4">
    <source>
        <dbReference type="ARBA" id="ARBA00022481"/>
    </source>
</evidence>
<dbReference type="InterPro" id="IPR022346">
    <property type="entry name" value="T2SS_GspH"/>
</dbReference>
<evidence type="ECO:0000256" key="3">
    <source>
        <dbReference type="ARBA" id="ARBA00022475"/>
    </source>
</evidence>
<dbReference type="SUPFAM" id="SSF54523">
    <property type="entry name" value="Pili subunits"/>
    <property type="match status" value="1"/>
</dbReference>
<evidence type="ECO:0000256" key="5">
    <source>
        <dbReference type="ARBA" id="ARBA00022519"/>
    </source>
</evidence>
<evidence type="ECO:0000313" key="12">
    <source>
        <dbReference type="Proteomes" id="UP000463961"/>
    </source>
</evidence>
<evidence type="ECO:0000256" key="2">
    <source>
        <dbReference type="ARBA" id="ARBA00021549"/>
    </source>
</evidence>
<reference evidence="12" key="1">
    <citation type="submission" date="2020-01" db="EMBL/GenBank/DDBJ databases">
        <title>Phosphoaccumulans saitamaens gen. nov., sp. nov., a polyphosphate accumulating bacterium isolated from surface river water.</title>
        <authorList>
            <person name="Watanabe K."/>
            <person name="Suda W."/>
        </authorList>
    </citation>
    <scope>NUCLEOTIDE SEQUENCE [LARGE SCALE GENOMIC DNA]</scope>
    <source>
        <strain evidence="12">ICHIAU1</strain>
    </source>
</reference>
<name>A0A679HYY1_9RHOO</name>
<keyword evidence="12" id="KW-1185">Reference proteome</keyword>
<dbReference type="NCBIfam" id="TIGR02532">
    <property type="entry name" value="IV_pilin_GFxxxE"/>
    <property type="match status" value="1"/>
</dbReference>
<dbReference type="Pfam" id="PF12019">
    <property type="entry name" value="GspH"/>
    <property type="match status" value="1"/>
</dbReference>
<keyword evidence="7" id="KW-1133">Transmembrane helix</keyword>
<keyword evidence="5" id="KW-0997">Cell inner membrane</keyword>
<proteinExistence type="inferred from homology"/>
<dbReference type="InterPro" id="IPR045584">
    <property type="entry name" value="Pilin-like"/>
</dbReference>
<dbReference type="GO" id="GO:0005886">
    <property type="term" value="C:plasma membrane"/>
    <property type="evidence" value="ECO:0007669"/>
    <property type="project" value="UniProtKB-SubCell"/>
</dbReference>
<keyword evidence="3" id="KW-1003">Cell membrane</keyword>
<evidence type="ECO:0000256" key="9">
    <source>
        <dbReference type="ARBA" id="ARBA00025772"/>
    </source>
</evidence>
<dbReference type="AlphaFoldDB" id="A0A679HYY1"/>
<organism evidence="11 12">
    <name type="scientific">Fluviibacter phosphoraccumulans</name>
    <dbReference type="NCBI Taxonomy" id="1751046"/>
    <lineage>
        <taxon>Bacteria</taxon>
        <taxon>Pseudomonadati</taxon>
        <taxon>Pseudomonadota</taxon>
        <taxon>Betaproteobacteria</taxon>
        <taxon>Rhodocyclales</taxon>
        <taxon>Fluviibacteraceae</taxon>
        <taxon>Fluviibacter</taxon>
    </lineage>
</organism>
<evidence type="ECO:0000256" key="8">
    <source>
        <dbReference type="ARBA" id="ARBA00023136"/>
    </source>
</evidence>
<evidence type="ECO:0000256" key="10">
    <source>
        <dbReference type="ARBA" id="ARBA00030775"/>
    </source>
</evidence>
<dbReference type="EMBL" id="AP022345">
    <property type="protein sequence ID" value="BBU67909.1"/>
    <property type="molecule type" value="Genomic_DNA"/>
</dbReference>
<protein>
    <recommendedName>
        <fullName evidence="2">Type II secretion system protein H</fullName>
    </recommendedName>
    <alternativeName>
        <fullName evidence="10">General secretion pathway protein H</fullName>
    </alternativeName>
</protein>
<dbReference type="GO" id="GO:0015627">
    <property type="term" value="C:type II protein secretion system complex"/>
    <property type="evidence" value="ECO:0007669"/>
    <property type="project" value="InterPro"/>
</dbReference>
<evidence type="ECO:0000256" key="1">
    <source>
        <dbReference type="ARBA" id="ARBA00004377"/>
    </source>
</evidence>